<sequence>MTAEMIKQLEEYFKVSCEKQKCELLEFGAESDHCHLLVSFHPNNNISIFVKNIKSSSSRLLRKEFKIELSKFYYKPVLWSSSYCVISAGGAPLEVIKKYIRNQKTPQ</sequence>
<dbReference type="Proteomes" id="UP000018198">
    <property type="component" value="Unassembled WGS sequence"/>
</dbReference>
<protein>
    <submittedName>
        <fullName evidence="2">ISSoc3, orfA transposase</fullName>
    </submittedName>
</protein>
<dbReference type="AlphaFoldDB" id="T2JE69"/>
<dbReference type="Gene3D" id="3.30.70.1290">
    <property type="entry name" value="Transposase IS200-like"/>
    <property type="match status" value="1"/>
</dbReference>
<name>T2JE69_CROWT</name>
<dbReference type="GO" id="GO:0006313">
    <property type="term" value="P:DNA transposition"/>
    <property type="evidence" value="ECO:0007669"/>
    <property type="project" value="InterPro"/>
</dbReference>
<accession>T2JE69</accession>
<dbReference type="InterPro" id="IPR002686">
    <property type="entry name" value="Transposase_17"/>
</dbReference>
<organism evidence="2 3">
    <name type="scientific">Crocosphaera watsonii WH 0401</name>
    <dbReference type="NCBI Taxonomy" id="555881"/>
    <lineage>
        <taxon>Bacteria</taxon>
        <taxon>Bacillati</taxon>
        <taxon>Cyanobacteriota</taxon>
        <taxon>Cyanophyceae</taxon>
        <taxon>Oscillatoriophycideae</taxon>
        <taxon>Chroococcales</taxon>
        <taxon>Aphanothecaceae</taxon>
        <taxon>Crocosphaera</taxon>
    </lineage>
</organism>
<reference evidence="2 3" key="2">
    <citation type="submission" date="2013-09" db="EMBL/GenBank/DDBJ databases">
        <title>Whole genome comparison of six Crocosphaera watsonii strains with differing phenotypes.</title>
        <authorList>
            <person name="Bench S.R."/>
            <person name="Heller P."/>
            <person name="Frank I."/>
            <person name="Arciniega M."/>
            <person name="Shilova I.N."/>
            <person name="Zehr J.P."/>
        </authorList>
    </citation>
    <scope>NUCLEOTIDE SEQUENCE [LARGE SCALE GENOMIC DNA]</scope>
    <source>
        <strain evidence="2 3">WH 0401</strain>
    </source>
</reference>
<dbReference type="SMART" id="SM01321">
    <property type="entry name" value="Y1_Tnp"/>
    <property type="match status" value="1"/>
</dbReference>
<dbReference type="Pfam" id="PF01797">
    <property type="entry name" value="Y1_Tnp"/>
    <property type="match status" value="1"/>
</dbReference>
<evidence type="ECO:0000313" key="2">
    <source>
        <dbReference type="EMBL" id="CCQ63540.1"/>
    </source>
</evidence>
<dbReference type="NCBIfam" id="NF033573">
    <property type="entry name" value="transpos_IS200"/>
    <property type="match status" value="1"/>
</dbReference>
<dbReference type="PANTHER" id="PTHR33360:SF2">
    <property type="entry name" value="TRANSPOSASE FOR INSERTION SEQUENCE ELEMENT IS200"/>
    <property type="match status" value="1"/>
</dbReference>
<dbReference type="GO" id="GO:0003677">
    <property type="term" value="F:DNA binding"/>
    <property type="evidence" value="ECO:0007669"/>
    <property type="project" value="InterPro"/>
</dbReference>
<evidence type="ECO:0000259" key="1">
    <source>
        <dbReference type="SMART" id="SM01321"/>
    </source>
</evidence>
<dbReference type="PANTHER" id="PTHR33360">
    <property type="entry name" value="TRANSPOSASE FOR INSERTION SEQUENCE ELEMENT IS200"/>
    <property type="match status" value="1"/>
</dbReference>
<dbReference type="SUPFAM" id="SSF143422">
    <property type="entry name" value="Transposase IS200-like"/>
    <property type="match status" value="1"/>
</dbReference>
<evidence type="ECO:0000313" key="3">
    <source>
        <dbReference type="Proteomes" id="UP000018198"/>
    </source>
</evidence>
<feature type="domain" description="Transposase IS200-like" evidence="1">
    <location>
        <begin position="1"/>
        <end position="103"/>
    </location>
</feature>
<gene>
    <name evidence="2" type="ORF">CWATWH0401_874</name>
</gene>
<comment type="caution">
    <text evidence="2">The sequence shown here is derived from an EMBL/GenBank/DDBJ whole genome shotgun (WGS) entry which is preliminary data.</text>
</comment>
<dbReference type="EMBL" id="CAQM01000721">
    <property type="protein sequence ID" value="CCQ63540.1"/>
    <property type="molecule type" value="Genomic_DNA"/>
</dbReference>
<proteinExistence type="predicted"/>
<dbReference type="GO" id="GO:0004803">
    <property type="term" value="F:transposase activity"/>
    <property type="evidence" value="ECO:0007669"/>
    <property type="project" value="InterPro"/>
</dbReference>
<dbReference type="InterPro" id="IPR036515">
    <property type="entry name" value="Transposase_17_sf"/>
</dbReference>
<reference evidence="2 3" key="1">
    <citation type="submission" date="2013-01" db="EMBL/GenBank/DDBJ databases">
        <authorList>
            <person name="Bench S."/>
        </authorList>
    </citation>
    <scope>NUCLEOTIDE SEQUENCE [LARGE SCALE GENOMIC DNA]</scope>
    <source>
        <strain evidence="2 3">WH 0401</strain>
    </source>
</reference>